<dbReference type="EMBL" id="CP017758">
    <property type="protein sequence ID" value="AQV98000.1"/>
    <property type="molecule type" value="Genomic_DNA"/>
</dbReference>
<sequence length="101" mass="11537">MAWIEIDAASTLQNDEVMPLTLGDRQLAVYRSEDEYFVTDNVCTHQYALLSDGYLEDGCIECPLHQARFDIRSGKAMCAPATSDIRTYPVKFEDNRVWVEL</sequence>
<dbReference type="OrthoDB" id="9800167at2"/>
<proteinExistence type="inferred from homology"/>
<evidence type="ECO:0000259" key="7">
    <source>
        <dbReference type="PROSITE" id="PS51296"/>
    </source>
</evidence>
<keyword evidence="4" id="KW-0411">Iron-sulfur</keyword>
<evidence type="ECO:0000256" key="4">
    <source>
        <dbReference type="ARBA" id="ARBA00023014"/>
    </source>
</evidence>
<evidence type="ECO:0000256" key="2">
    <source>
        <dbReference type="ARBA" id="ARBA00022723"/>
    </source>
</evidence>
<dbReference type="KEGG" id="cuh:BJN34_29470"/>
<dbReference type="SUPFAM" id="SSF50022">
    <property type="entry name" value="ISP domain"/>
    <property type="match status" value="1"/>
</dbReference>
<dbReference type="InterPro" id="IPR017941">
    <property type="entry name" value="Rieske_2Fe-2S"/>
</dbReference>
<dbReference type="Pfam" id="PF00355">
    <property type="entry name" value="Rieske"/>
    <property type="match status" value="1"/>
</dbReference>
<keyword evidence="2" id="KW-0479">Metal-binding</keyword>
<name>A0A1U9UZ92_CUPNE</name>
<dbReference type="PANTHER" id="PTHR21496">
    <property type="entry name" value="FERREDOXIN-RELATED"/>
    <property type="match status" value="1"/>
</dbReference>
<feature type="domain" description="Rieske" evidence="7">
    <location>
        <begin position="4"/>
        <end position="99"/>
    </location>
</feature>
<organism evidence="8 9">
    <name type="scientific">Cupriavidus necator</name>
    <name type="common">Alcaligenes eutrophus</name>
    <name type="synonym">Ralstonia eutropha</name>
    <dbReference type="NCBI Taxonomy" id="106590"/>
    <lineage>
        <taxon>Bacteria</taxon>
        <taxon>Pseudomonadati</taxon>
        <taxon>Pseudomonadota</taxon>
        <taxon>Betaproteobacteria</taxon>
        <taxon>Burkholderiales</taxon>
        <taxon>Burkholderiaceae</taxon>
        <taxon>Cupriavidus</taxon>
    </lineage>
</organism>
<evidence type="ECO:0000256" key="6">
    <source>
        <dbReference type="ARBA" id="ARBA00038001"/>
    </source>
</evidence>
<dbReference type="InterPro" id="IPR036922">
    <property type="entry name" value="Rieske_2Fe-2S_sf"/>
</dbReference>
<keyword evidence="1" id="KW-0001">2Fe-2S</keyword>
<evidence type="ECO:0000256" key="3">
    <source>
        <dbReference type="ARBA" id="ARBA00023004"/>
    </source>
</evidence>
<dbReference type="AlphaFoldDB" id="A0A1U9UZ92"/>
<keyword evidence="3" id="KW-0408">Iron</keyword>
<dbReference type="PROSITE" id="PS51296">
    <property type="entry name" value="RIESKE"/>
    <property type="match status" value="1"/>
</dbReference>
<dbReference type="PANTHER" id="PTHR21496:SF0">
    <property type="entry name" value="RIESKE DOMAIN-CONTAINING PROTEIN"/>
    <property type="match status" value="1"/>
</dbReference>
<comment type="cofactor">
    <cofactor evidence="5">
        <name>[2Fe-2S] cluster</name>
        <dbReference type="ChEBI" id="CHEBI:190135"/>
    </cofactor>
</comment>
<evidence type="ECO:0000313" key="8">
    <source>
        <dbReference type="EMBL" id="AQV98000.1"/>
    </source>
</evidence>
<reference evidence="9" key="1">
    <citation type="submission" date="2017-02" db="EMBL/GenBank/DDBJ databases">
        <title>Complete genome sequence of Cupriavidus necator strain NH9, a 3-chlorobenzoate degrader.</title>
        <authorList>
            <person name="Moriuchi R."/>
            <person name="Dohra H."/>
            <person name="Ogawa N."/>
        </authorList>
    </citation>
    <scope>NUCLEOTIDE SEQUENCE [LARGE SCALE GENOMIC DNA]</scope>
    <source>
        <strain evidence="9">NH9</strain>
    </source>
</reference>
<evidence type="ECO:0000256" key="1">
    <source>
        <dbReference type="ARBA" id="ARBA00022714"/>
    </source>
</evidence>
<dbReference type="GO" id="GO:0051537">
    <property type="term" value="F:2 iron, 2 sulfur cluster binding"/>
    <property type="evidence" value="ECO:0007669"/>
    <property type="project" value="UniProtKB-KW"/>
</dbReference>
<dbReference type="RefSeq" id="WP_078200314.1">
    <property type="nucleotide sequence ID" value="NZ_CP017758.1"/>
</dbReference>
<accession>A0A1U9UZ92</accession>
<dbReference type="GO" id="GO:0046872">
    <property type="term" value="F:metal ion binding"/>
    <property type="evidence" value="ECO:0007669"/>
    <property type="project" value="UniProtKB-KW"/>
</dbReference>
<protein>
    <submittedName>
        <fullName evidence="8">Ferredoxin</fullName>
    </submittedName>
</protein>
<comment type="similarity">
    <text evidence="6">Belongs to the bacterial ring-hydroxylating dioxygenase ferredoxin component family.</text>
</comment>
<dbReference type="Proteomes" id="UP000189627">
    <property type="component" value="Chromosome 2"/>
</dbReference>
<gene>
    <name evidence="8" type="ORF">BJN34_29470</name>
</gene>
<dbReference type="Gene3D" id="2.102.10.10">
    <property type="entry name" value="Rieske [2Fe-2S] iron-sulphur domain"/>
    <property type="match status" value="1"/>
</dbReference>
<evidence type="ECO:0000313" key="9">
    <source>
        <dbReference type="Proteomes" id="UP000189627"/>
    </source>
</evidence>
<dbReference type="CDD" id="cd03528">
    <property type="entry name" value="Rieske_RO_ferredoxin"/>
    <property type="match status" value="1"/>
</dbReference>
<evidence type="ECO:0000256" key="5">
    <source>
        <dbReference type="ARBA" id="ARBA00034078"/>
    </source>
</evidence>